<organism evidence="1 2">
    <name type="scientific">Teladorsagia circumcincta</name>
    <name type="common">Brown stomach worm</name>
    <name type="synonym">Ostertagia circumcincta</name>
    <dbReference type="NCBI Taxonomy" id="45464"/>
    <lineage>
        <taxon>Eukaryota</taxon>
        <taxon>Metazoa</taxon>
        <taxon>Ecdysozoa</taxon>
        <taxon>Nematoda</taxon>
        <taxon>Chromadorea</taxon>
        <taxon>Rhabditida</taxon>
        <taxon>Rhabditina</taxon>
        <taxon>Rhabditomorpha</taxon>
        <taxon>Strongyloidea</taxon>
        <taxon>Trichostrongylidae</taxon>
        <taxon>Teladorsagia</taxon>
    </lineage>
</organism>
<dbReference type="Proteomes" id="UP000230423">
    <property type="component" value="Unassembled WGS sequence"/>
</dbReference>
<proteinExistence type="predicted"/>
<name>A0A2G9UYW8_TELCI</name>
<protein>
    <submittedName>
        <fullName evidence="1">Uncharacterized protein</fullName>
    </submittedName>
</protein>
<evidence type="ECO:0000313" key="2">
    <source>
        <dbReference type="Proteomes" id="UP000230423"/>
    </source>
</evidence>
<dbReference type="AlphaFoldDB" id="A0A2G9UYW8"/>
<gene>
    <name evidence="1" type="ORF">TELCIR_02483</name>
</gene>
<accession>A0A2G9UYW8</accession>
<reference evidence="1 2" key="1">
    <citation type="submission" date="2015-09" db="EMBL/GenBank/DDBJ databases">
        <title>Draft genome of the parasitic nematode Teladorsagia circumcincta isolate WARC Sus (inbred).</title>
        <authorList>
            <person name="Mitreva M."/>
        </authorList>
    </citation>
    <scope>NUCLEOTIDE SEQUENCE [LARGE SCALE GENOMIC DNA]</scope>
    <source>
        <strain evidence="1 2">S</strain>
    </source>
</reference>
<evidence type="ECO:0000313" key="1">
    <source>
        <dbReference type="EMBL" id="PIO75459.1"/>
    </source>
</evidence>
<sequence>MLRVNATHCSSGDYKNERSFIVPSRDVVLFNKTTRLILDRWRYSKYHGRDLWVYVKYKGPETDPKNVGVGTYILVSREGDVRRNENPITNGRVESVVENAVKTGTGSDFSKMYHEHPFTYGLIISFVVWIDKDTWTTKEL</sequence>
<keyword evidence="2" id="KW-1185">Reference proteome</keyword>
<dbReference type="EMBL" id="KZ345140">
    <property type="protein sequence ID" value="PIO75459.1"/>
    <property type="molecule type" value="Genomic_DNA"/>
</dbReference>